<dbReference type="Pfam" id="PF00006">
    <property type="entry name" value="ATP-synt_ab"/>
    <property type="match status" value="1"/>
</dbReference>
<dbReference type="PANTHER" id="PTHR15184:SF9">
    <property type="entry name" value="SPI-1 TYPE 3 SECRETION SYSTEM ATPASE"/>
    <property type="match status" value="1"/>
</dbReference>
<dbReference type="Proteomes" id="UP001335183">
    <property type="component" value="Chromosome"/>
</dbReference>
<comment type="subcellular location">
    <subcellularLocation>
        <location evidence="1">Cytoplasm</location>
    </subcellularLocation>
</comment>
<evidence type="ECO:0000256" key="1">
    <source>
        <dbReference type="ARBA" id="ARBA00004496"/>
    </source>
</evidence>
<dbReference type="InterPro" id="IPR003593">
    <property type="entry name" value="AAA+_ATPase"/>
</dbReference>
<dbReference type="InterPro" id="IPR027417">
    <property type="entry name" value="P-loop_NTPase"/>
</dbReference>
<dbReference type="SUPFAM" id="SSF52540">
    <property type="entry name" value="P-loop containing nucleoside triphosphate hydrolases"/>
    <property type="match status" value="1"/>
</dbReference>
<name>A0ABZ2D620_9SPHN</name>
<feature type="domain" description="AAA+ ATPase" evidence="9">
    <location>
        <begin position="155"/>
        <end position="337"/>
    </location>
</feature>
<sequence length="440" mass="45901">MIDALVSRILEADFAPPCGAVTALGQGFVAADGPAASVGDYCSIGAAGTDTILAEVVAVSRTGLRLSPLAPTRAISLGAKVVRMPGGRDFPAGDAFAGRAIDALGRPIDGLGDIACSDRAAAGGATRVQALDRGIGANRFITGIRAIDGLLPLARGQRVGIFAASGVGKTSLIEQLLEQAQFDRAVICLVGERGREVAKFWDAVANGNREDCVALVAATADESAALRVRAIEQALALAEHWRANGKDVLLLVDSITRVATALREIGLAAGEPPAARGYTASVFATLPRLVERCGAARTGGAITAILSVLSETDDVDDPIVELMKSVLDGHIVLSRALAERRHYPAIDIARSVSRLSDELLAEEQAAAAASAFRMHATYEEARPMIESGIYAPGSSSEIDRAIEANPRLMRFLRQGRREACPIDETEAELLALTAGARHAA</sequence>
<dbReference type="NCBIfam" id="TIGR01026">
    <property type="entry name" value="fliI_yscN"/>
    <property type="match status" value="1"/>
</dbReference>
<keyword evidence="6" id="KW-0653">Protein transport</keyword>
<keyword evidence="2" id="KW-0813">Transport</keyword>
<dbReference type="Gene3D" id="3.40.50.12240">
    <property type="match status" value="1"/>
</dbReference>
<evidence type="ECO:0000256" key="4">
    <source>
        <dbReference type="ARBA" id="ARBA00022741"/>
    </source>
</evidence>
<keyword evidence="3" id="KW-0963">Cytoplasm</keyword>
<dbReference type="Pfam" id="PF18269">
    <property type="entry name" value="T3SS_ATPase_C"/>
    <property type="match status" value="1"/>
</dbReference>
<dbReference type="RefSeq" id="WP_338446504.1">
    <property type="nucleotide sequence ID" value="NZ_CP144918.1"/>
</dbReference>
<dbReference type="InterPro" id="IPR040627">
    <property type="entry name" value="T3SS_ATPase_C"/>
</dbReference>
<dbReference type="InterPro" id="IPR000194">
    <property type="entry name" value="ATPase_F1/V1/A1_a/bsu_nucl-bd"/>
</dbReference>
<keyword evidence="4" id="KW-0547">Nucleotide-binding</keyword>
<dbReference type="InterPro" id="IPR005714">
    <property type="entry name" value="ATPase_T3SS_FliI/YscN"/>
</dbReference>
<dbReference type="EMBL" id="CP144918">
    <property type="protein sequence ID" value="WWA47614.1"/>
    <property type="molecule type" value="Genomic_DNA"/>
</dbReference>
<proteinExistence type="predicted"/>
<evidence type="ECO:0000256" key="7">
    <source>
        <dbReference type="ARBA" id="ARBA00022967"/>
    </source>
</evidence>
<evidence type="ECO:0000256" key="3">
    <source>
        <dbReference type="ARBA" id="ARBA00022490"/>
    </source>
</evidence>
<keyword evidence="5" id="KW-0067">ATP-binding</keyword>
<evidence type="ECO:0000313" key="10">
    <source>
        <dbReference type="EMBL" id="WWA47614.1"/>
    </source>
</evidence>
<protein>
    <submittedName>
        <fullName evidence="10">FliI/YscN family ATPase</fullName>
    </submittedName>
</protein>
<dbReference type="InterPro" id="IPR050053">
    <property type="entry name" value="ATPase_alpha/beta_chains"/>
</dbReference>
<evidence type="ECO:0000256" key="6">
    <source>
        <dbReference type="ARBA" id="ARBA00022927"/>
    </source>
</evidence>
<keyword evidence="11" id="KW-1185">Reference proteome</keyword>
<comment type="catalytic activity">
    <reaction evidence="8">
        <text>ATP + H2O + cellular proteinSide 1 = ADP + phosphate + cellular proteinSide 2.</text>
        <dbReference type="EC" id="7.4.2.8"/>
    </reaction>
</comment>
<dbReference type="InterPro" id="IPR020003">
    <property type="entry name" value="ATPase_a/bsu_AS"/>
</dbReference>
<accession>A0ABZ2D620</accession>
<keyword evidence="7" id="KW-1278">Translocase</keyword>
<dbReference type="PROSITE" id="PS00152">
    <property type="entry name" value="ATPASE_ALPHA_BETA"/>
    <property type="match status" value="1"/>
</dbReference>
<evidence type="ECO:0000259" key="9">
    <source>
        <dbReference type="SMART" id="SM00382"/>
    </source>
</evidence>
<evidence type="ECO:0000256" key="8">
    <source>
        <dbReference type="ARBA" id="ARBA00034006"/>
    </source>
</evidence>
<dbReference type="PANTHER" id="PTHR15184">
    <property type="entry name" value="ATP SYNTHASE"/>
    <property type="match status" value="1"/>
</dbReference>
<evidence type="ECO:0000313" key="11">
    <source>
        <dbReference type="Proteomes" id="UP001335183"/>
    </source>
</evidence>
<evidence type="ECO:0000256" key="5">
    <source>
        <dbReference type="ARBA" id="ARBA00022840"/>
    </source>
</evidence>
<gene>
    <name evidence="10" type="ORF">V5F89_01525</name>
</gene>
<evidence type="ECO:0000256" key="2">
    <source>
        <dbReference type="ARBA" id="ARBA00022448"/>
    </source>
</evidence>
<dbReference type="SMART" id="SM00382">
    <property type="entry name" value="AAA"/>
    <property type="match status" value="1"/>
</dbReference>
<organism evidence="10 11">
    <name type="scientific">Pelagerythrobacter marensis</name>
    <dbReference type="NCBI Taxonomy" id="543877"/>
    <lineage>
        <taxon>Bacteria</taxon>
        <taxon>Pseudomonadati</taxon>
        <taxon>Pseudomonadota</taxon>
        <taxon>Alphaproteobacteria</taxon>
        <taxon>Sphingomonadales</taxon>
        <taxon>Erythrobacteraceae</taxon>
        <taxon>Pelagerythrobacter</taxon>
    </lineage>
</organism>
<reference evidence="10 11" key="1">
    <citation type="submission" date="2024-02" db="EMBL/GenBank/DDBJ databases">
        <title>The whole genome sequence of five bacterial samples isolated from Abu Dhabi Sabkha-shore region.</title>
        <authorList>
            <person name="Sudalaimuthuasari N."/>
            <person name="Sarfraz B."/>
            <person name="Tuyisabe J.D."/>
            <person name="Mugisha Ntwali L.D.M."/>
            <person name="Ali A.I.A.A."/>
            <person name="Almansoori S.Z.A."/>
            <person name="Alajami H.S.A."/>
            <person name="Almeqbaali A.A.S."/>
            <person name="Kundu B."/>
            <person name="Saeed E.E."/>
            <person name="Sukumarinath V."/>
            <person name="Mishra A.K."/>
            <person name="Hazzouri K.M."/>
            <person name="Almaskari R."/>
            <person name="Sharma A.K."/>
            <person name="Amiri K.M.A."/>
        </authorList>
    </citation>
    <scope>NUCLEOTIDE SEQUENCE [LARGE SCALE GENOMIC DNA]</scope>
    <source>
        <strain evidence="11">kcgeb_sd</strain>
    </source>
</reference>